<organism evidence="1">
    <name type="scientific">Dichomitus squalens</name>
    <dbReference type="NCBI Taxonomy" id="114155"/>
    <lineage>
        <taxon>Eukaryota</taxon>
        <taxon>Fungi</taxon>
        <taxon>Dikarya</taxon>
        <taxon>Basidiomycota</taxon>
        <taxon>Agaricomycotina</taxon>
        <taxon>Agaricomycetes</taxon>
        <taxon>Polyporales</taxon>
        <taxon>Polyporaceae</taxon>
        <taxon>Dichomitus</taxon>
    </lineage>
</organism>
<protein>
    <submittedName>
        <fullName evidence="1">Uncharacterized protein</fullName>
    </submittedName>
</protein>
<accession>A0A4Q9MSS9</accession>
<gene>
    <name evidence="1" type="ORF">BD311DRAFT_777506</name>
</gene>
<dbReference type="EMBL" id="ML143412">
    <property type="protein sequence ID" value="TBU29622.1"/>
    <property type="molecule type" value="Genomic_DNA"/>
</dbReference>
<dbReference type="OrthoDB" id="544685at2759"/>
<dbReference type="AlphaFoldDB" id="A0A4Q9MSS9"/>
<dbReference type="Proteomes" id="UP000292957">
    <property type="component" value="Unassembled WGS sequence"/>
</dbReference>
<reference evidence="1" key="1">
    <citation type="submission" date="2019-01" db="EMBL/GenBank/DDBJ databases">
        <title>Draft genome sequences of three monokaryotic isolates of the white-rot basidiomycete fungus Dichomitus squalens.</title>
        <authorList>
            <consortium name="DOE Joint Genome Institute"/>
            <person name="Lopez S.C."/>
            <person name="Andreopoulos B."/>
            <person name="Pangilinan J."/>
            <person name="Lipzen A."/>
            <person name="Riley R."/>
            <person name="Ahrendt S."/>
            <person name="Ng V."/>
            <person name="Barry K."/>
            <person name="Daum C."/>
            <person name="Grigoriev I.V."/>
            <person name="Hilden K.S."/>
            <person name="Makela M.R."/>
            <person name="de Vries R.P."/>
        </authorList>
    </citation>
    <scope>NUCLEOTIDE SEQUENCE [LARGE SCALE GENOMIC DNA]</scope>
    <source>
        <strain evidence="1">OM18370.1</strain>
    </source>
</reference>
<evidence type="ECO:0000313" key="1">
    <source>
        <dbReference type="EMBL" id="TBU29622.1"/>
    </source>
</evidence>
<proteinExistence type="predicted"/>
<name>A0A4Q9MSS9_9APHY</name>
<sequence length="70" mass="7885">MPTPGESGDFGHPRNTRNGSWDLLAGVRKGYEQFDSRNASQSHLAFADGDLPKNTVRRGYFILFPCEREL</sequence>